<reference evidence="2" key="1">
    <citation type="submission" date="2022-08" db="EMBL/GenBank/DDBJ databases">
        <title>Novel sulphate-reducing endosymbionts in the free-living metamonad Anaeramoeba.</title>
        <authorList>
            <person name="Jerlstrom-Hultqvist J."/>
            <person name="Cepicka I."/>
            <person name="Gallot-Lavallee L."/>
            <person name="Salas-Leiva D."/>
            <person name="Curtis B.A."/>
            <person name="Zahonova K."/>
            <person name="Pipaliya S."/>
            <person name="Dacks J."/>
            <person name="Roger A.J."/>
        </authorList>
    </citation>
    <scope>NUCLEOTIDE SEQUENCE</scope>
    <source>
        <strain evidence="2">Busselton2</strain>
    </source>
</reference>
<sequence length="398" mass="46430">MSISTKLSQYNIEELKKEFTKLISYNSRLQKLHQIRPDCFFGIENHQFDKAWIKKNKTDLQDKGPKKVKILKECITDLSILTTKSKRTLERGINTFFKKNFNLKNCSLYSRNMLVFTSFEEMISSIELQEYYLGLEKPERNTSLTHNARKRRSNNPQMNHGNNKIKPQTKIPKLFKPIVTNNLDNCQVTNGISFKAISNTNNSVHINNNNNNKKKIQLSKNNGNIDPKPKPNPKSKNENKQKIKKNKNQFLFELNQIPNKQIVSHQKESKNKKIEKTNNQQGSTTTPIPMDNLGHDLQLNFNFDLDLNLLDNSDCYINEDLTDRLNRFVENSEEQIINLETLDNNFTPFLNFEKDLTNNLLYFGNDNTFVGDQLNNEFGNFLQEDRVFLSLTDFVGQY</sequence>
<evidence type="ECO:0000313" key="2">
    <source>
        <dbReference type="EMBL" id="KAJ3441626.1"/>
    </source>
</evidence>
<evidence type="ECO:0000313" key="3">
    <source>
        <dbReference type="Proteomes" id="UP001146793"/>
    </source>
</evidence>
<feature type="compositionally biased region" description="Polar residues" evidence="1">
    <location>
        <begin position="154"/>
        <end position="166"/>
    </location>
</feature>
<evidence type="ECO:0000256" key="1">
    <source>
        <dbReference type="SAM" id="MobiDB-lite"/>
    </source>
</evidence>
<organism evidence="2 3">
    <name type="scientific">Anaeramoeba flamelloides</name>
    <dbReference type="NCBI Taxonomy" id="1746091"/>
    <lineage>
        <taxon>Eukaryota</taxon>
        <taxon>Metamonada</taxon>
        <taxon>Anaeramoebidae</taxon>
        <taxon>Anaeramoeba</taxon>
    </lineage>
</organism>
<gene>
    <name evidence="2" type="ORF">M0812_13639</name>
</gene>
<dbReference type="EMBL" id="JANTQA010000029">
    <property type="protein sequence ID" value="KAJ3441626.1"/>
    <property type="molecule type" value="Genomic_DNA"/>
</dbReference>
<feature type="region of interest" description="Disordered" evidence="1">
    <location>
        <begin position="142"/>
        <end position="167"/>
    </location>
</feature>
<feature type="region of interest" description="Disordered" evidence="1">
    <location>
        <begin position="263"/>
        <end position="287"/>
    </location>
</feature>
<dbReference type="AlphaFoldDB" id="A0AAV7ZLC5"/>
<feature type="compositionally biased region" description="Basic and acidic residues" evidence="1">
    <location>
        <begin position="265"/>
        <end position="276"/>
    </location>
</feature>
<comment type="caution">
    <text evidence="2">The sequence shown here is derived from an EMBL/GenBank/DDBJ whole genome shotgun (WGS) entry which is preliminary data.</text>
</comment>
<feature type="region of interest" description="Disordered" evidence="1">
    <location>
        <begin position="205"/>
        <end position="241"/>
    </location>
</feature>
<protein>
    <submittedName>
        <fullName evidence="2">Uncharacterized protein</fullName>
    </submittedName>
</protein>
<name>A0AAV7ZLC5_9EUKA</name>
<accession>A0AAV7ZLC5</accession>
<feature type="compositionally biased region" description="Polar residues" evidence="1">
    <location>
        <begin position="277"/>
        <end position="287"/>
    </location>
</feature>
<dbReference type="Proteomes" id="UP001146793">
    <property type="component" value="Unassembled WGS sequence"/>
</dbReference>
<proteinExistence type="predicted"/>